<sequence>MNKSPEARHGVRRSIITFLNGYGIQKTSGIMRYATQNDDLVLTCRFIPAHSESVSPVPDVIQGLCHFIRQNRHVEFLFRLQGNVQHFKQIIRKIEKGDPLDYTQIQPADAAAIIKQYLIQLSRPLIPKVYHTVFLEANVTEDREIALLAATVLLPASHIQVLKYMMQFFNSVAKYSEVNKMDPTALSVCITPSILPVVDTDKIIDAVDSVKTLIEHCDRIGIIPEKIPLYDEEGRKECCCIVL</sequence>
<gene>
    <name evidence="2" type="ORF">ACAOBT_LOCUS3002</name>
</gene>
<dbReference type="SMART" id="SM00324">
    <property type="entry name" value="RhoGAP"/>
    <property type="match status" value="1"/>
</dbReference>
<keyword evidence="3" id="KW-1185">Reference proteome</keyword>
<protein>
    <recommendedName>
        <fullName evidence="1">Rho-GAP domain-containing protein</fullName>
    </recommendedName>
</protein>
<dbReference type="Pfam" id="PF00620">
    <property type="entry name" value="RhoGAP"/>
    <property type="match status" value="1"/>
</dbReference>
<name>A0A9P0JU08_ACAOB</name>
<dbReference type="SUPFAM" id="SSF48350">
    <property type="entry name" value="GTPase activation domain, GAP"/>
    <property type="match status" value="1"/>
</dbReference>
<proteinExistence type="predicted"/>
<comment type="caution">
    <text evidence="2">The sequence shown here is derived from an EMBL/GenBank/DDBJ whole genome shotgun (WGS) entry which is preliminary data.</text>
</comment>
<dbReference type="EMBL" id="CAKOFQ010006680">
    <property type="protein sequence ID" value="CAH1959084.1"/>
    <property type="molecule type" value="Genomic_DNA"/>
</dbReference>
<dbReference type="InterPro" id="IPR042869">
    <property type="entry name" value="ARHGAP11A/B"/>
</dbReference>
<dbReference type="AlphaFoldDB" id="A0A9P0JU08"/>
<dbReference type="PANTHER" id="PTHR15670:SF4">
    <property type="entry name" value="RHO GTPASE-ACTIVATING PROTEIN 11A"/>
    <property type="match status" value="1"/>
</dbReference>
<evidence type="ECO:0000313" key="2">
    <source>
        <dbReference type="EMBL" id="CAH1959084.1"/>
    </source>
</evidence>
<dbReference type="Gene3D" id="1.10.555.10">
    <property type="entry name" value="Rho GTPase activation protein"/>
    <property type="match status" value="1"/>
</dbReference>
<evidence type="ECO:0000313" key="3">
    <source>
        <dbReference type="Proteomes" id="UP001152888"/>
    </source>
</evidence>
<evidence type="ECO:0000259" key="1">
    <source>
        <dbReference type="PROSITE" id="PS50238"/>
    </source>
</evidence>
<organism evidence="2 3">
    <name type="scientific">Acanthoscelides obtectus</name>
    <name type="common">Bean weevil</name>
    <name type="synonym">Bruchus obtectus</name>
    <dbReference type="NCBI Taxonomy" id="200917"/>
    <lineage>
        <taxon>Eukaryota</taxon>
        <taxon>Metazoa</taxon>
        <taxon>Ecdysozoa</taxon>
        <taxon>Arthropoda</taxon>
        <taxon>Hexapoda</taxon>
        <taxon>Insecta</taxon>
        <taxon>Pterygota</taxon>
        <taxon>Neoptera</taxon>
        <taxon>Endopterygota</taxon>
        <taxon>Coleoptera</taxon>
        <taxon>Polyphaga</taxon>
        <taxon>Cucujiformia</taxon>
        <taxon>Chrysomeloidea</taxon>
        <taxon>Chrysomelidae</taxon>
        <taxon>Bruchinae</taxon>
        <taxon>Bruchini</taxon>
        <taxon>Acanthoscelides</taxon>
    </lineage>
</organism>
<dbReference type="OrthoDB" id="2373987at2759"/>
<dbReference type="InterPro" id="IPR008936">
    <property type="entry name" value="Rho_GTPase_activation_prot"/>
</dbReference>
<dbReference type="InterPro" id="IPR000198">
    <property type="entry name" value="RhoGAP_dom"/>
</dbReference>
<accession>A0A9P0JU08</accession>
<feature type="domain" description="Rho-GAP" evidence="1">
    <location>
        <begin position="49"/>
        <end position="221"/>
    </location>
</feature>
<dbReference type="PROSITE" id="PS50238">
    <property type="entry name" value="RHOGAP"/>
    <property type="match status" value="1"/>
</dbReference>
<dbReference type="Proteomes" id="UP001152888">
    <property type="component" value="Unassembled WGS sequence"/>
</dbReference>
<dbReference type="PANTHER" id="PTHR15670">
    <property type="entry name" value="RHO GTPASE ACTIVATING PROTEIN 11A"/>
    <property type="match status" value="1"/>
</dbReference>
<dbReference type="GO" id="GO:0007165">
    <property type="term" value="P:signal transduction"/>
    <property type="evidence" value="ECO:0007669"/>
    <property type="project" value="InterPro"/>
</dbReference>
<reference evidence="2" key="1">
    <citation type="submission" date="2022-03" db="EMBL/GenBank/DDBJ databases">
        <authorList>
            <person name="Sayadi A."/>
        </authorList>
    </citation>
    <scope>NUCLEOTIDE SEQUENCE</scope>
</reference>
<dbReference type="GO" id="GO:0005096">
    <property type="term" value="F:GTPase activator activity"/>
    <property type="evidence" value="ECO:0007669"/>
    <property type="project" value="TreeGrafter"/>
</dbReference>